<dbReference type="AlphaFoldDB" id="A0A6G1EF44"/>
<evidence type="ECO:0000256" key="1">
    <source>
        <dbReference type="SAM" id="MobiDB-lite"/>
    </source>
</evidence>
<dbReference type="Proteomes" id="UP000479710">
    <property type="component" value="Unassembled WGS sequence"/>
</dbReference>
<accession>A0A6G1EF44</accession>
<comment type="caution">
    <text evidence="2">The sequence shown here is derived from an EMBL/GenBank/DDBJ whole genome shotgun (WGS) entry which is preliminary data.</text>
</comment>
<sequence length="166" mass="19078">MEEIIEVQAEIAVIKKELGALNMLSDKFSEANIHEAVEQLQNVKQQNLTVGQYIDKFEEYVDLNYEKAANARRAANAYDRNKAPNQFFGNQGRNMGNRIQQKVEDDKKNEKKCWFCKEPWFPRHQCKVKQAIHALLMEEGEQEEGNADGDRGEGQAEDSPDKDEDS</sequence>
<dbReference type="EMBL" id="SPHZ02000003">
    <property type="protein sequence ID" value="KAF0923301.1"/>
    <property type="molecule type" value="Genomic_DNA"/>
</dbReference>
<feature type="region of interest" description="Disordered" evidence="1">
    <location>
        <begin position="137"/>
        <end position="166"/>
    </location>
</feature>
<organism evidence="2 3">
    <name type="scientific">Oryza meyeriana var. granulata</name>
    <dbReference type="NCBI Taxonomy" id="110450"/>
    <lineage>
        <taxon>Eukaryota</taxon>
        <taxon>Viridiplantae</taxon>
        <taxon>Streptophyta</taxon>
        <taxon>Embryophyta</taxon>
        <taxon>Tracheophyta</taxon>
        <taxon>Spermatophyta</taxon>
        <taxon>Magnoliopsida</taxon>
        <taxon>Liliopsida</taxon>
        <taxon>Poales</taxon>
        <taxon>Poaceae</taxon>
        <taxon>BOP clade</taxon>
        <taxon>Oryzoideae</taxon>
        <taxon>Oryzeae</taxon>
        <taxon>Oryzinae</taxon>
        <taxon>Oryza</taxon>
        <taxon>Oryza meyeriana</taxon>
    </lineage>
</organism>
<evidence type="ECO:0000313" key="2">
    <source>
        <dbReference type="EMBL" id="KAF0923301.1"/>
    </source>
</evidence>
<proteinExistence type="predicted"/>
<feature type="compositionally biased region" description="Acidic residues" evidence="1">
    <location>
        <begin position="138"/>
        <end position="147"/>
    </location>
</feature>
<name>A0A6G1EF44_9ORYZ</name>
<reference evidence="2 3" key="1">
    <citation type="submission" date="2019-11" db="EMBL/GenBank/DDBJ databases">
        <title>Whole genome sequence of Oryza granulata.</title>
        <authorList>
            <person name="Li W."/>
        </authorList>
    </citation>
    <scope>NUCLEOTIDE SEQUENCE [LARGE SCALE GENOMIC DNA]</scope>
    <source>
        <strain evidence="3">cv. Menghai</strain>
        <tissue evidence="2">Leaf</tissue>
    </source>
</reference>
<protein>
    <submittedName>
        <fullName evidence="2">Uncharacterized protein</fullName>
    </submittedName>
</protein>
<gene>
    <name evidence="2" type="ORF">E2562_005262</name>
</gene>
<feature type="compositionally biased region" description="Acidic residues" evidence="1">
    <location>
        <begin position="155"/>
        <end position="166"/>
    </location>
</feature>
<evidence type="ECO:0000313" key="3">
    <source>
        <dbReference type="Proteomes" id="UP000479710"/>
    </source>
</evidence>
<keyword evidence="3" id="KW-1185">Reference proteome</keyword>